<dbReference type="SMART" id="SM00822">
    <property type="entry name" value="PKS_KR"/>
    <property type="match status" value="1"/>
</dbReference>
<dbReference type="GO" id="GO:0004316">
    <property type="term" value="F:3-oxoacyl-[acyl-carrier-protein] reductase (NADPH) activity"/>
    <property type="evidence" value="ECO:0007669"/>
    <property type="project" value="UniProtKB-EC"/>
</dbReference>
<dbReference type="Proteomes" id="UP000672657">
    <property type="component" value="Unassembled WGS sequence"/>
</dbReference>
<feature type="domain" description="Ketoreductase" evidence="2">
    <location>
        <begin position="45"/>
        <end position="182"/>
    </location>
</feature>
<dbReference type="PANTHER" id="PTHR42760">
    <property type="entry name" value="SHORT-CHAIN DEHYDROGENASES/REDUCTASES FAMILY MEMBER"/>
    <property type="match status" value="1"/>
</dbReference>
<gene>
    <name evidence="3" type="primary">fabG_28</name>
    <name evidence="3" type="ORF">LMG26411_06407</name>
</gene>
<dbReference type="Pfam" id="PF13561">
    <property type="entry name" value="adh_short_C2"/>
    <property type="match status" value="1"/>
</dbReference>
<keyword evidence="3" id="KW-0560">Oxidoreductase</keyword>
<keyword evidence="4" id="KW-1185">Reference proteome</keyword>
<evidence type="ECO:0000313" key="3">
    <source>
        <dbReference type="EMBL" id="CAG2159058.1"/>
    </source>
</evidence>
<dbReference type="EMBL" id="CAJPVI010000053">
    <property type="protein sequence ID" value="CAG2159058.1"/>
    <property type="molecule type" value="Genomic_DNA"/>
</dbReference>
<dbReference type="PRINTS" id="PR00080">
    <property type="entry name" value="SDRFAMILY"/>
</dbReference>
<dbReference type="SUPFAM" id="SSF51735">
    <property type="entry name" value="NAD(P)-binding Rossmann-fold domains"/>
    <property type="match status" value="1"/>
</dbReference>
<name>A0ABN7QAT2_9BURK</name>
<dbReference type="Gene3D" id="3.40.50.720">
    <property type="entry name" value="NAD(P)-binding Rossmann-like Domain"/>
    <property type="match status" value="1"/>
</dbReference>
<dbReference type="InterPro" id="IPR057326">
    <property type="entry name" value="KR_dom"/>
</dbReference>
<dbReference type="PRINTS" id="PR00081">
    <property type="entry name" value="GDHRDH"/>
</dbReference>
<evidence type="ECO:0000259" key="2">
    <source>
        <dbReference type="SMART" id="SM00822"/>
    </source>
</evidence>
<dbReference type="InterPro" id="IPR036291">
    <property type="entry name" value="NAD(P)-bd_dom_sf"/>
</dbReference>
<dbReference type="PANTHER" id="PTHR42760:SF135">
    <property type="entry name" value="BLL7886 PROTEIN"/>
    <property type="match status" value="1"/>
</dbReference>
<evidence type="ECO:0000313" key="4">
    <source>
        <dbReference type="Proteomes" id="UP000672657"/>
    </source>
</evidence>
<sequence length="287" mass="29861">MTPIGASGLRLRSLKESGENMDNELQDTHSSAAVAPSQRFRLDGRVVLVTGASSGLGKHFASVLAEAGARVALAARRVDKLQPIVEAISQAGGTACAFALDVTDAKSIQACFDAIPWGTPQVVVNNAGVAQTRPALEQTKADFNGVIDTNLKGSWLVACEAGRRMANAGGGSIVNIASILGARVTAGVAPYAISKAGVIQATKALALELARHRIRVNALLPGYVKTEMNEDFLRSEAGEKLRLRIPSRRFCQLTDLDGPLLLLASDAGAAMTGTTLAVDGGHLVSPL</sequence>
<comment type="caution">
    <text evidence="3">The sequence shown here is derived from an EMBL/GenBank/DDBJ whole genome shotgun (WGS) entry which is preliminary data.</text>
</comment>
<evidence type="ECO:0000256" key="1">
    <source>
        <dbReference type="ARBA" id="ARBA00006484"/>
    </source>
</evidence>
<accession>A0ABN7QAT2</accession>
<protein>
    <submittedName>
        <fullName evidence="3">3-oxoacyl-[acyl-carrier-protein] reductase FabG</fullName>
        <ecNumber evidence="3">1.1.1.100</ecNumber>
    </submittedName>
</protein>
<dbReference type="EC" id="1.1.1.100" evidence="3"/>
<reference evidence="3 4" key="1">
    <citation type="submission" date="2021-03" db="EMBL/GenBank/DDBJ databases">
        <authorList>
            <person name="Peeters C."/>
        </authorList>
    </citation>
    <scope>NUCLEOTIDE SEQUENCE [LARGE SCALE GENOMIC DNA]</scope>
    <source>
        <strain evidence="3 4">LMG 26411</strain>
    </source>
</reference>
<comment type="similarity">
    <text evidence="1">Belongs to the short-chain dehydrogenases/reductases (SDR) family.</text>
</comment>
<proteinExistence type="inferred from homology"/>
<organism evidence="3 4">
    <name type="scientific">Cupriavidus numazuensis</name>
    <dbReference type="NCBI Taxonomy" id="221992"/>
    <lineage>
        <taxon>Bacteria</taxon>
        <taxon>Pseudomonadati</taxon>
        <taxon>Pseudomonadota</taxon>
        <taxon>Betaproteobacteria</taxon>
        <taxon>Burkholderiales</taxon>
        <taxon>Burkholderiaceae</taxon>
        <taxon>Cupriavidus</taxon>
    </lineage>
</organism>
<dbReference type="InterPro" id="IPR002347">
    <property type="entry name" value="SDR_fam"/>
</dbReference>